<dbReference type="SUPFAM" id="SSF53807">
    <property type="entry name" value="Helical backbone' metal receptor"/>
    <property type="match status" value="1"/>
</dbReference>
<sequence>MKLKATLMALLLGASTALAGCGSDVKEEASSTSSSDDKLNIYTTIYPLQDFATKIGGEHVNVESIFPPGVDAHTFEPTSKTMVNLAQADAFIYSGIGLEGFVDNAKKTLVNEEVQLVEAAEDIELAQHAENHDAHAHEEENHNDHAHEEESHDAHAHGDEDPHVWIDPILSITLAENIKKSLVELKPDAKEDFEKNFEAVKADLLALDQEFKQTIETSSKKEILVAHAAYGYWEKRYGLQQISVAGLSPTNEPSQKQLKEIIKEAQEHQIKYIIFEQNLQPKIAELVQKEIDAEALTLHNLESATKEDVQNNEDYFSIMKKNIETLKKALN</sequence>
<keyword evidence="2 5" id="KW-0732">Signal</keyword>
<dbReference type="PROSITE" id="PS51257">
    <property type="entry name" value="PROKAR_LIPOPROTEIN"/>
    <property type="match status" value="1"/>
</dbReference>
<keyword evidence="1 3" id="KW-0813">Transport</keyword>
<comment type="similarity">
    <text evidence="3">Belongs to the bacterial solute-binding protein 9 family.</text>
</comment>
<dbReference type="RefSeq" id="WP_205188821.1">
    <property type="nucleotide sequence ID" value="NZ_JAFBFC010000009.1"/>
</dbReference>
<organism evidence="6 7">
    <name type="scientific">Priestia iocasae</name>
    <dbReference type="NCBI Taxonomy" id="2291674"/>
    <lineage>
        <taxon>Bacteria</taxon>
        <taxon>Bacillati</taxon>
        <taxon>Bacillota</taxon>
        <taxon>Bacilli</taxon>
        <taxon>Bacillales</taxon>
        <taxon>Bacillaceae</taxon>
        <taxon>Priestia</taxon>
    </lineage>
</organism>
<dbReference type="Pfam" id="PF01297">
    <property type="entry name" value="ZnuA"/>
    <property type="match status" value="1"/>
</dbReference>
<dbReference type="Proteomes" id="UP000809829">
    <property type="component" value="Unassembled WGS sequence"/>
</dbReference>
<dbReference type="InterPro" id="IPR050492">
    <property type="entry name" value="Bact_metal-bind_prot9"/>
</dbReference>
<feature type="region of interest" description="Disordered" evidence="4">
    <location>
        <begin position="132"/>
        <end position="162"/>
    </location>
</feature>
<dbReference type="Gene3D" id="3.40.50.1980">
    <property type="entry name" value="Nitrogenase molybdenum iron protein domain"/>
    <property type="match status" value="2"/>
</dbReference>
<reference evidence="6 7" key="1">
    <citation type="submission" date="2021-01" db="EMBL/GenBank/DDBJ databases">
        <title>Genomic Encyclopedia of Type Strains, Phase IV (KMG-IV): sequencing the most valuable type-strain genomes for metagenomic binning, comparative biology and taxonomic classification.</title>
        <authorList>
            <person name="Goeker M."/>
        </authorList>
    </citation>
    <scope>NUCLEOTIDE SEQUENCE [LARGE SCALE GENOMIC DNA]</scope>
    <source>
        <strain evidence="6 7">DSM 104297</strain>
    </source>
</reference>
<protein>
    <submittedName>
        <fullName evidence="6">Zinc transport system substrate-binding protein</fullName>
    </submittedName>
</protein>
<dbReference type="InterPro" id="IPR006128">
    <property type="entry name" value="Lipoprotein_PsaA-like"/>
</dbReference>
<dbReference type="InterPro" id="IPR006127">
    <property type="entry name" value="ZnuA-like"/>
</dbReference>
<evidence type="ECO:0000256" key="4">
    <source>
        <dbReference type="SAM" id="MobiDB-lite"/>
    </source>
</evidence>
<feature type="chain" id="PRO_5045756594" evidence="5">
    <location>
        <begin position="20"/>
        <end position="331"/>
    </location>
</feature>
<comment type="caution">
    <text evidence="6">The sequence shown here is derived from an EMBL/GenBank/DDBJ whole genome shotgun (WGS) entry which is preliminary data.</text>
</comment>
<gene>
    <name evidence="6" type="ORF">JOC83_003683</name>
</gene>
<dbReference type="PANTHER" id="PTHR42953">
    <property type="entry name" value="HIGH-AFFINITY ZINC UPTAKE SYSTEM PROTEIN ZNUA-RELATED"/>
    <property type="match status" value="1"/>
</dbReference>
<keyword evidence="7" id="KW-1185">Reference proteome</keyword>
<dbReference type="PRINTS" id="PR00690">
    <property type="entry name" value="ADHESNFAMILY"/>
</dbReference>
<proteinExistence type="inferred from homology"/>
<evidence type="ECO:0000256" key="1">
    <source>
        <dbReference type="ARBA" id="ARBA00022448"/>
    </source>
</evidence>
<name>A0ABS2R260_9BACI</name>
<evidence type="ECO:0000313" key="7">
    <source>
        <dbReference type="Proteomes" id="UP000809829"/>
    </source>
</evidence>
<dbReference type="InterPro" id="IPR006129">
    <property type="entry name" value="AdhesinB"/>
</dbReference>
<dbReference type="EMBL" id="JAFBFC010000009">
    <property type="protein sequence ID" value="MBM7704824.1"/>
    <property type="molecule type" value="Genomic_DNA"/>
</dbReference>
<feature type="signal peptide" evidence="5">
    <location>
        <begin position="1"/>
        <end position="19"/>
    </location>
</feature>
<evidence type="ECO:0000256" key="2">
    <source>
        <dbReference type="ARBA" id="ARBA00022729"/>
    </source>
</evidence>
<dbReference type="CDD" id="cd01017">
    <property type="entry name" value="AdcA"/>
    <property type="match status" value="1"/>
</dbReference>
<dbReference type="PRINTS" id="PR00691">
    <property type="entry name" value="ADHESINB"/>
</dbReference>
<evidence type="ECO:0000256" key="3">
    <source>
        <dbReference type="RuleBase" id="RU003512"/>
    </source>
</evidence>
<accession>A0ABS2R260</accession>
<evidence type="ECO:0000256" key="5">
    <source>
        <dbReference type="SAM" id="SignalP"/>
    </source>
</evidence>
<evidence type="ECO:0000313" key="6">
    <source>
        <dbReference type="EMBL" id="MBM7704824.1"/>
    </source>
</evidence>
<dbReference type="PANTHER" id="PTHR42953:SF8">
    <property type="entry name" value="ZINT DOMAIN-CONTAINING PROTEIN"/>
    <property type="match status" value="1"/>
</dbReference>